<proteinExistence type="predicted"/>
<dbReference type="EMBL" id="BPVZ01000499">
    <property type="protein sequence ID" value="GKV51432.1"/>
    <property type="molecule type" value="Genomic_DNA"/>
</dbReference>
<reference evidence="1 2" key="1">
    <citation type="journal article" date="2021" name="Commun. Biol.">
        <title>The genome of Shorea leprosula (Dipterocarpaceae) highlights the ecological relevance of drought in aseasonal tropical rainforests.</title>
        <authorList>
            <person name="Ng K.K.S."/>
            <person name="Kobayashi M.J."/>
            <person name="Fawcett J.A."/>
            <person name="Hatakeyama M."/>
            <person name="Paape T."/>
            <person name="Ng C.H."/>
            <person name="Ang C.C."/>
            <person name="Tnah L.H."/>
            <person name="Lee C.T."/>
            <person name="Nishiyama T."/>
            <person name="Sese J."/>
            <person name="O'Brien M.J."/>
            <person name="Copetti D."/>
            <person name="Mohd Noor M.I."/>
            <person name="Ong R.C."/>
            <person name="Putra M."/>
            <person name="Sireger I.Z."/>
            <person name="Indrioko S."/>
            <person name="Kosugi Y."/>
            <person name="Izuno A."/>
            <person name="Isagi Y."/>
            <person name="Lee S.L."/>
            <person name="Shimizu K.K."/>
        </authorList>
    </citation>
    <scope>NUCLEOTIDE SEQUENCE [LARGE SCALE GENOMIC DNA]</scope>
    <source>
        <strain evidence="1">214</strain>
    </source>
</reference>
<name>A0AAV5MSQ8_9ROSI</name>
<gene>
    <name evidence="1" type="ORF">SLEP1_g58090</name>
</gene>
<protein>
    <submittedName>
        <fullName evidence="1">Uncharacterized protein</fullName>
    </submittedName>
</protein>
<dbReference type="Proteomes" id="UP001054252">
    <property type="component" value="Unassembled WGS sequence"/>
</dbReference>
<evidence type="ECO:0000313" key="1">
    <source>
        <dbReference type="EMBL" id="GKV51432.1"/>
    </source>
</evidence>
<keyword evidence="2" id="KW-1185">Reference proteome</keyword>
<accession>A0AAV5MSQ8</accession>
<sequence>MQRNSNSILTQSVSPHHKQLLGLHHQYQMVPSIIRPLCALLHGMHLGFGIGPSFAAHHPLIFNQAVAPMQSPQAYFHPNGRQYGQQQMFLRQSRQVVYMPSSQPEMPYKGRDF</sequence>
<evidence type="ECO:0000313" key="2">
    <source>
        <dbReference type="Proteomes" id="UP001054252"/>
    </source>
</evidence>
<dbReference type="AlphaFoldDB" id="A0AAV5MSQ8"/>
<comment type="caution">
    <text evidence="1">The sequence shown here is derived from an EMBL/GenBank/DDBJ whole genome shotgun (WGS) entry which is preliminary data.</text>
</comment>
<organism evidence="1 2">
    <name type="scientific">Rubroshorea leprosula</name>
    <dbReference type="NCBI Taxonomy" id="152421"/>
    <lineage>
        <taxon>Eukaryota</taxon>
        <taxon>Viridiplantae</taxon>
        <taxon>Streptophyta</taxon>
        <taxon>Embryophyta</taxon>
        <taxon>Tracheophyta</taxon>
        <taxon>Spermatophyta</taxon>
        <taxon>Magnoliopsida</taxon>
        <taxon>eudicotyledons</taxon>
        <taxon>Gunneridae</taxon>
        <taxon>Pentapetalae</taxon>
        <taxon>rosids</taxon>
        <taxon>malvids</taxon>
        <taxon>Malvales</taxon>
        <taxon>Dipterocarpaceae</taxon>
        <taxon>Rubroshorea</taxon>
    </lineage>
</organism>